<evidence type="ECO:0000256" key="5">
    <source>
        <dbReference type="ARBA" id="ARBA00023002"/>
    </source>
</evidence>
<dbReference type="RefSeq" id="WP_011445958.1">
    <property type="nucleotide sequence ID" value="NC_007794.1"/>
</dbReference>
<keyword evidence="6" id="KW-1015">Disulfide bond</keyword>
<evidence type="ECO:0000259" key="13">
    <source>
        <dbReference type="PROSITE" id="PS51352"/>
    </source>
</evidence>
<evidence type="ECO:0000256" key="8">
    <source>
        <dbReference type="ARBA" id="ARBA00032824"/>
    </source>
</evidence>
<keyword evidence="4" id="KW-0049">Antioxidant</keyword>
<evidence type="ECO:0000313" key="15">
    <source>
        <dbReference type="Proteomes" id="UP000009134"/>
    </source>
</evidence>
<dbReference type="KEGG" id="nar:Saro_2315"/>
<dbReference type="EMBL" id="CP000248">
    <property type="protein sequence ID" value="ABD26752.1"/>
    <property type="molecule type" value="Genomic_DNA"/>
</dbReference>
<comment type="catalytic activity">
    <reaction evidence="11">
        <text>a hydroperoxide + [thioredoxin]-dithiol = an alcohol + [thioredoxin]-disulfide + H2O</text>
        <dbReference type="Rhea" id="RHEA:62620"/>
        <dbReference type="Rhea" id="RHEA-COMP:10698"/>
        <dbReference type="Rhea" id="RHEA-COMP:10700"/>
        <dbReference type="ChEBI" id="CHEBI:15377"/>
        <dbReference type="ChEBI" id="CHEBI:29950"/>
        <dbReference type="ChEBI" id="CHEBI:30879"/>
        <dbReference type="ChEBI" id="CHEBI:35924"/>
        <dbReference type="ChEBI" id="CHEBI:50058"/>
        <dbReference type="EC" id="1.11.1.24"/>
    </reaction>
</comment>
<dbReference type="InterPro" id="IPR013766">
    <property type="entry name" value="Thioredoxin_domain"/>
</dbReference>
<dbReference type="DNASU" id="3915660"/>
<evidence type="ECO:0000313" key="14">
    <source>
        <dbReference type="EMBL" id="ABD26752.1"/>
    </source>
</evidence>
<dbReference type="InterPro" id="IPR050924">
    <property type="entry name" value="Peroxiredoxin_BCP/PrxQ"/>
</dbReference>
<dbReference type="SUPFAM" id="SSF52833">
    <property type="entry name" value="Thioredoxin-like"/>
    <property type="match status" value="1"/>
</dbReference>
<evidence type="ECO:0000256" key="10">
    <source>
        <dbReference type="ARBA" id="ARBA00042639"/>
    </source>
</evidence>
<dbReference type="HOGENOM" id="CLU_042529_14_2_5"/>
<dbReference type="Pfam" id="PF00578">
    <property type="entry name" value="AhpC-TSA"/>
    <property type="match status" value="1"/>
</dbReference>
<dbReference type="CDD" id="cd03017">
    <property type="entry name" value="PRX_BCP"/>
    <property type="match status" value="1"/>
</dbReference>
<evidence type="ECO:0000256" key="1">
    <source>
        <dbReference type="ARBA" id="ARBA00003330"/>
    </source>
</evidence>
<evidence type="ECO:0000256" key="9">
    <source>
        <dbReference type="ARBA" id="ARBA00038489"/>
    </source>
</evidence>
<evidence type="ECO:0000256" key="12">
    <source>
        <dbReference type="SAM" id="SignalP"/>
    </source>
</evidence>
<dbReference type="Proteomes" id="UP000009134">
    <property type="component" value="Chromosome"/>
</dbReference>
<keyword evidence="12" id="KW-0732">Signal</keyword>
<dbReference type="AlphaFoldDB" id="Q2G5X1"/>
<dbReference type="PANTHER" id="PTHR42801">
    <property type="entry name" value="THIOREDOXIN-DEPENDENT PEROXIDE REDUCTASE"/>
    <property type="match status" value="1"/>
</dbReference>
<dbReference type="Gene3D" id="3.40.30.10">
    <property type="entry name" value="Glutaredoxin"/>
    <property type="match status" value="1"/>
</dbReference>
<feature type="domain" description="Thioredoxin" evidence="13">
    <location>
        <begin position="25"/>
        <end position="181"/>
    </location>
</feature>
<dbReference type="GO" id="GO:0008379">
    <property type="term" value="F:thioredoxin peroxidase activity"/>
    <property type="evidence" value="ECO:0007669"/>
    <property type="project" value="TreeGrafter"/>
</dbReference>
<accession>Q2G5X1</accession>
<keyword evidence="5" id="KW-0560">Oxidoreductase</keyword>
<proteinExistence type="inferred from homology"/>
<dbReference type="STRING" id="279238.Saro_2315"/>
<evidence type="ECO:0000256" key="11">
    <source>
        <dbReference type="ARBA" id="ARBA00049091"/>
    </source>
</evidence>
<protein>
    <recommendedName>
        <fullName evidence="2">thioredoxin-dependent peroxiredoxin</fullName>
        <ecNumber evidence="2">1.11.1.24</ecNumber>
    </recommendedName>
    <alternativeName>
        <fullName evidence="8">Thioredoxin peroxidase</fullName>
    </alternativeName>
    <alternativeName>
        <fullName evidence="10">Thioredoxin-dependent peroxiredoxin Bcp</fullName>
    </alternativeName>
</protein>
<name>Q2G5X1_NOVAD</name>
<evidence type="ECO:0000256" key="7">
    <source>
        <dbReference type="ARBA" id="ARBA00023284"/>
    </source>
</evidence>
<evidence type="ECO:0000256" key="2">
    <source>
        <dbReference type="ARBA" id="ARBA00013017"/>
    </source>
</evidence>
<evidence type="ECO:0000256" key="3">
    <source>
        <dbReference type="ARBA" id="ARBA00022559"/>
    </source>
</evidence>
<dbReference type="InterPro" id="IPR036249">
    <property type="entry name" value="Thioredoxin-like_sf"/>
</dbReference>
<comment type="similarity">
    <text evidence="9">Belongs to the peroxiredoxin family. BCP/PrxQ subfamily.</text>
</comment>
<feature type="chain" id="PRO_5004207746" description="thioredoxin-dependent peroxiredoxin" evidence="12">
    <location>
        <begin position="24"/>
        <end position="184"/>
    </location>
</feature>
<reference evidence="15" key="1">
    <citation type="submission" date="2006-01" db="EMBL/GenBank/DDBJ databases">
        <title>Complete sequence of Novosphingobium aromaticivorans DSM 12444.</title>
        <authorList>
            <consortium name="US DOE Joint Genome Institute"/>
            <person name="Copeland A."/>
            <person name="Lucas S."/>
            <person name="Lapidus A."/>
            <person name="Barry K."/>
            <person name="Detter J.C."/>
            <person name="Glavina T."/>
            <person name="Hammon N."/>
            <person name="Israni S."/>
            <person name="Pitluck S."/>
            <person name="Chain P."/>
            <person name="Malfatti S."/>
            <person name="Shin M."/>
            <person name="Vergez L."/>
            <person name="Schmutz J."/>
            <person name="Larimer F."/>
            <person name="Land M."/>
            <person name="Kyrpides N."/>
            <person name="Ivanova N."/>
            <person name="Fredrickson J."/>
            <person name="Balkwill D."/>
            <person name="Romine M.F."/>
            <person name="Richardson P."/>
        </authorList>
    </citation>
    <scope>NUCLEOTIDE SEQUENCE [LARGE SCALE GENOMIC DNA]</scope>
    <source>
        <strain evidence="15">ATCC 700278 / DSM 12444 / CCUG 56034 / CIP 105152 / NBRC 16084 / F199</strain>
    </source>
</reference>
<dbReference type="GO" id="GO:0045454">
    <property type="term" value="P:cell redox homeostasis"/>
    <property type="evidence" value="ECO:0007669"/>
    <property type="project" value="TreeGrafter"/>
</dbReference>
<keyword evidence="15" id="KW-1185">Reference proteome</keyword>
<keyword evidence="7" id="KW-0676">Redox-active center</keyword>
<evidence type="ECO:0000256" key="4">
    <source>
        <dbReference type="ARBA" id="ARBA00022862"/>
    </source>
</evidence>
<gene>
    <name evidence="14" type="ordered locus">Saro_2315</name>
</gene>
<dbReference type="GO" id="GO:0034599">
    <property type="term" value="P:cellular response to oxidative stress"/>
    <property type="evidence" value="ECO:0007669"/>
    <property type="project" value="TreeGrafter"/>
</dbReference>
<dbReference type="InterPro" id="IPR000866">
    <property type="entry name" value="AhpC/TSA"/>
</dbReference>
<sequence>MTKLALTAVTAAFALILSAPASAELPTGARAPDFAAPGALAGKPFSFKLHQALKKGPVVLYFYPKAFTQGCTLEAHAFAEASADFRAAGATVIGMSNDDVATLQKFSTEACRDKFAVASASANLIKAYDVDLKKPDGTSTGLTKRTSYVIGRNGRIVMVHSDMDYRDHVRLTLAAVRKLKGGKG</sequence>
<keyword evidence="3" id="KW-0575">Peroxidase</keyword>
<dbReference type="eggNOG" id="COG1225">
    <property type="taxonomic scope" value="Bacteria"/>
</dbReference>
<dbReference type="EC" id="1.11.1.24" evidence="2"/>
<dbReference type="GO" id="GO:0005737">
    <property type="term" value="C:cytoplasm"/>
    <property type="evidence" value="ECO:0007669"/>
    <property type="project" value="TreeGrafter"/>
</dbReference>
<comment type="function">
    <text evidence="1">Thiol-specific peroxidase that catalyzes the reduction of hydrogen peroxide and organic hydroperoxides to water and alcohols, respectively. Plays a role in cell protection against oxidative stress by detoxifying peroxides and as sensor of hydrogen peroxide-mediated signaling events.</text>
</comment>
<evidence type="ECO:0000256" key="6">
    <source>
        <dbReference type="ARBA" id="ARBA00023157"/>
    </source>
</evidence>
<organism evidence="14 15">
    <name type="scientific">Novosphingobium aromaticivorans (strain ATCC 700278 / DSM 12444 / CCUG 56034 / CIP 105152 / NBRC 16084 / F199)</name>
    <dbReference type="NCBI Taxonomy" id="279238"/>
    <lineage>
        <taxon>Bacteria</taxon>
        <taxon>Pseudomonadati</taxon>
        <taxon>Pseudomonadota</taxon>
        <taxon>Alphaproteobacteria</taxon>
        <taxon>Sphingomonadales</taxon>
        <taxon>Sphingomonadaceae</taxon>
        <taxon>Novosphingobium</taxon>
    </lineage>
</organism>
<feature type="signal peptide" evidence="12">
    <location>
        <begin position="1"/>
        <end position="23"/>
    </location>
</feature>
<dbReference type="PANTHER" id="PTHR42801:SF4">
    <property type="entry name" value="AHPC_TSA FAMILY PROTEIN"/>
    <property type="match status" value="1"/>
</dbReference>
<dbReference type="PROSITE" id="PS51352">
    <property type="entry name" value="THIOREDOXIN_2"/>
    <property type="match status" value="1"/>
</dbReference>